<dbReference type="EC" id="2.1.1.193" evidence="10"/>
<gene>
    <name evidence="12" type="ORF">A3C16_03125</name>
</gene>
<dbReference type="PIRSF" id="PIRSF015601">
    <property type="entry name" value="MTase_slr0722"/>
    <property type="match status" value="1"/>
</dbReference>
<evidence type="ECO:0000313" key="12">
    <source>
        <dbReference type="EMBL" id="OHA01700.1"/>
    </source>
</evidence>
<evidence type="ECO:0000256" key="9">
    <source>
        <dbReference type="ARBA" id="ARBA00047944"/>
    </source>
</evidence>
<evidence type="ECO:0000256" key="8">
    <source>
        <dbReference type="ARBA" id="ARBA00025699"/>
    </source>
</evidence>
<dbReference type="NCBIfam" id="TIGR00046">
    <property type="entry name" value="RsmE family RNA methyltransferase"/>
    <property type="match status" value="1"/>
</dbReference>
<dbReference type="InterPro" id="IPR046886">
    <property type="entry name" value="RsmE_MTase_dom"/>
</dbReference>
<dbReference type="GO" id="GO:0070042">
    <property type="term" value="F:rRNA (uridine-N3-)-methyltransferase activity"/>
    <property type="evidence" value="ECO:0007669"/>
    <property type="project" value="TreeGrafter"/>
</dbReference>
<comment type="caution">
    <text evidence="12">The sequence shown here is derived from an EMBL/GenBank/DDBJ whole genome shotgun (WGS) entry which is preliminary data.</text>
</comment>
<comment type="function">
    <text evidence="8 10">Specifically methylates the N3 position of the uracil ring of uridine 1498 (m3U1498) in 16S rRNA. Acts on the fully assembled 30S ribosomal subunit.</text>
</comment>
<keyword evidence="4 10" id="KW-0698">rRNA processing</keyword>
<keyword evidence="7 10" id="KW-0949">S-adenosyl-L-methionine</keyword>
<evidence type="ECO:0000256" key="10">
    <source>
        <dbReference type="PIRNR" id="PIRNR015601"/>
    </source>
</evidence>
<reference evidence="12 13" key="1">
    <citation type="journal article" date="2016" name="Nat. Commun.">
        <title>Thousands of microbial genomes shed light on interconnected biogeochemical processes in an aquifer system.</title>
        <authorList>
            <person name="Anantharaman K."/>
            <person name="Brown C.T."/>
            <person name="Hug L.A."/>
            <person name="Sharon I."/>
            <person name="Castelle C.J."/>
            <person name="Probst A.J."/>
            <person name="Thomas B.C."/>
            <person name="Singh A."/>
            <person name="Wilkins M.J."/>
            <person name="Karaoz U."/>
            <person name="Brodie E.L."/>
            <person name="Williams K.H."/>
            <person name="Hubbard S.S."/>
            <person name="Banfield J.F."/>
        </authorList>
    </citation>
    <scope>NUCLEOTIDE SEQUENCE [LARGE SCALE GENOMIC DNA]</scope>
</reference>
<evidence type="ECO:0000256" key="6">
    <source>
        <dbReference type="ARBA" id="ARBA00022679"/>
    </source>
</evidence>
<evidence type="ECO:0000256" key="3">
    <source>
        <dbReference type="ARBA" id="ARBA00022490"/>
    </source>
</evidence>
<comment type="similarity">
    <text evidence="2 10">Belongs to the RNA methyltransferase RsmE family.</text>
</comment>
<dbReference type="InterPro" id="IPR029028">
    <property type="entry name" value="Alpha/beta_knot_MTases"/>
</dbReference>
<dbReference type="Gene3D" id="3.40.1280.10">
    <property type="match status" value="1"/>
</dbReference>
<keyword evidence="3 10" id="KW-0963">Cytoplasm</keyword>
<organism evidence="12 13">
    <name type="scientific">Candidatus Sungbacteria bacterium RIFCSPHIGHO2_02_FULL_51_29</name>
    <dbReference type="NCBI Taxonomy" id="1802273"/>
    <lineage>
        <taxon>Bacteria</taxon>
        <taxon>Candidatus Sungiibacteriota</taxon>
    </lineage>
</organism>
<evidence type="ECO:0000259" key="11">
    <source>
        <dbReference type="Pfam" id="PF04452"/>
    </source>
</evidence>
<keyword evidence="5 10" id="KW-0489">Methyltransferase</keyword>
<dbReference type="EMBL" id="MHQL01000056">
    <property type="protein sequence ID" value="OHA01700.1"/>
    <property type="molecule type" value="Genomic_DNA"/>
</dbReference>
<dbReference type="GO" id="GO:0070475">
    <property type="term" value="P:rRNA base methylation"/>
    <property type="evidence" value="ECO:0007669"/>
    <property type="project" value="TreeGrafter"/>
</dbReference>
<proteinExistence type="inferred from homology"/>
<dbReference type="PANTHER" id="PTHR30027:SF3">
    <property type="entry name" value="16S RRNA (URACIL(1498)-N(3))-METHYLTRANSFERASE"/>
    <property type="match status" value="1"/>
</dbReference>
<evidence type="ECO:0000256" key="4">
    <source>
        <dbReference type="ARBA" id="ARBA00022552"/>
    </source>
</evidence>
<dbReference type="GO" id="GO:0005737">
    <property type="term" value="C:cytoplasm"/>
    <property type="evidence" value="ECO:0007669"/>
    <property type="project" value="UniProtKB-SubCell"/>
</dbReference>
<dbReference type="PANTHER" id="PTHR30027">
    <property type="entry name" value="RIBOSOMAL RNA SMALL SUBUNIT METHYLTRANSFERASE E"/>
    <property type="match status" value="1"/>
</dbReference>
<comment type="catalytic activity">
    <reaction evidence="9 10">
        <text>uridine(1498) in 16S rRNA + S-adenosyl-L-methionine = N(3)-methyluridine(1498) in 16S rRNA + S-adenosyl-L-homocysteine + H(+)</text>
        <dbReference type="Rhea" id="RHEA:42920"/>
        <dbReference type="Rhea" id="RHEA-COMP:10283"/>
        <dbReference type="Rhea" id="RHEA-COMP:10284"/>
        <dbReference type="ChEBI" id="CHEBI:15378"/>
        <dbReference type="ChEBI" id="CHEBI:57856"/>
        <dbReference type="ChEBI" id="CHEBI:59789"/>
        <dbReference type="ChEBI" id="CHEBI:65315"/>
        <dbReference type="ChEBI" id="CHEBI:74502"/>
        <dbReference type="EC" id="2.1.1.193"/>
    </reaction>
</comment>
<dbReference type="SUPFAM" id="SSF88697">
    <property type="entry name" value="PUA domain-like"/>
    <property type="match status" value="1"/>
</dbReference>
<dbReference type="SUPFAM" id="SSF75217">
    <property type="entry name" value="alpha/beta knot"/>
    <property type="match status" value="1"/>
</dbReference>
<evidence type="ECO:0000313" key="13">
    <source>
        <dbReference type="Proteomes" id="UP000177811"/>
    </source>
</evidence>
<dbReference type="CDD" id="cd18084">
    <property type="entry name" value="RsmE-like"/>
    <property type="match status" value="1"/>
</dbReference>
<keyword evidence="6 10" id="KW-0808">Transferase</keyword>
<dbReference type="Proteomes" id="UP000177811">
    <property type="component" value="Unassembled WGS sequence"/>
</dbReference>
<protein>
    <recommendedName>
        <fullName evidence="10">Ribosomal RNA small subunit methyltransferase E</fullName>
        <ecNumber evidence="10">2.1.1.193</ecNumber>
    </recommendedName>
</protein>
<evidence type="ECO:0000256" key="5">
    <source>
        <dbReference type="ARBA" id="ARBA00022603"/>
    </source>
</evidence>
<dbReference type="Pfam" id="PF04452">
    <property type="entry name" value="Methyltrans_RNA"/>
    <property type="match status" value="1"/>
</dbReference>
<dbReference type="AlphaFoldDB" id="A0A1G2KQJ8"/>
<evidence type="ECO:0000256" key="2">
    <source>
        <dbReference type="ARBA" id="ARBA00005528"/>
    </source>
</evidence>
<accession>A0A1G2KQJ8</accession>
<sequence>MTHRFYIEGAIPKEGVFILNSEAVAHQLSRVLKIHEGEEVIFFNGAGIDHVTAIVKISRRFVSGRVKACLRSERDPSREVHLFHALTKKDTIEWMLEKGTELGVKFFHPVRSERSVKTGINRERARRIVIEATEQSGQGMVPVIADVVAFTDVLEHISSGAHTFLFDPTGTALVPEKVSLGAVNILIGPEGGFTPQELLRARECGIPITSLGKRILRAETAAIIAVAKLLDGC</sequence>
<dbReference type="InterPro" id="IPR006700">
    <property type="entry name" value="RsmE"/>
</dbReference>
<feature type="domain" description="Ribosomal RNA small subunit methyltransferase E methyltransferase" evidence="11">
    <location>
        <begin position="77"/>
        <end position="228"/>
    </location>
</feature>
<dbReference type="InterPro" id="IPR015947">
    <property type="entry name" value="PUA-like_sf"/>
</dbReference>
<evidence type="ECO:0000256" key="7">
    <source>
        <dbReference type="ARBA" id="ARBA00022691"/>
    </source>
</evidence>
<dbReference type="InterPro" id="IPR029026">
    <property type="entry name" value="tRNA_m1G_MTases_N"/>
</dbReference>
<evidence type="ECO:0000256" key="1">
    <source>
        <dbReference type="ARBA" id="ARBA00004496"/>
    </source>
</evidence>
<name>A0A1G2KQJ8_9BACT</name>
<comment type="subcellular location">
    <subcellularLocation>
        <location evidence="1 10">Cytoplasm</location>
    </subcellularLocation>
</comment>